<dbReference type="EMBL" id="ML179719">
    <property type="protein sequence ID" value="THU82618.1"/>
    <property type="molecule type" value="Genomic_DNA"/>
</dbReference>
<protein>
    <submittedName>
        <fullName evidence="1">Uncharacterized protein</fullName>
    </submittedName>
</protein>
<dbReference type="Proteomes" id="UP000297245">
    <property type="component" value="Unassembled WGS sequence"/>
</dbReference>
<gene>
    <name evidence="1" type="ORF">K435DRAFT_844326</name>
</gene>
<organism evidence="1 2">
    <name type="scientific">Dendrothele bispora (strain CBS 962.96)</name>
    <dbReference type="NCBI Taxonomy" id="1314807"/>
    <lineage>
        <taxon>Eukaryota</taxon>
        <taxon>Fungi</taxon>
        <taxon>Dikarya</taxon>
        <taxon>Basidiomycota</taxon>
        <taxon>Agaricomycotina</taxon>
        <taxon>Agaricomycetes</taxon>
        <taxon>Agaricomycetidae</taxon>
        <taxon>Agaricales</taxon>
        <taxon>Agaricales incertae sedis</taxon>
        <taxon>Dendrothele</taxon>
    </lineage>
</organism>
<evidence type="ECO:0000313" key="2">
    <source>
        <dbReference type="Proteomes" id="UP000297245"/>
    </source>
</evidence>
<evidence type="ECO:0000313" key="1">
    <source>
        <dbReference type="EMBL" id="THU82618.1"/>
    </source>
</evidence>
<proteinExistence type="predicted"/>
<accession>A0A4S8L3N6</accession>
<dbReference type="AlphaFoldDB" id="A0A4S8L3N6"/>
<name>A0A4S8L3N6_DENBC</name>
<reference evidence="1 2" key="1">
    <citation type="journal article" date="2019" name="Nat. Ecol. Evol.">
        <title>Megaphylogeny resolves global patterns of mushroom evolution.</title>
        <authorList>
            <person name="Varga T."/>
            <person name="Krizsan K."/>
            <person name="Foldi C."/>
            <person name="Dima B."/>
            <person name="Sanchez-Garcia M."/>
            <person name="Sanchez-Ramirez S."/>
            <person name="Szollosi G.J."/>
            <person name="Szarkandi J.G."/>
            <person name="Papp V."/>
            <person name="Albert L."/>
            <person name="Andreopoulos W."/>
            <person name="Angelini C."/>
            <person name="Antonin V."/>
            <person name="Barry K.W."/>
            <person name="Bougher N.L."/>
            <person name="Buchanan P."/>
            <person name="Buyck B."/>
            <person name="Bense V."/>
            <person name="Catcheside P."/>
            <person name="Chovatia M."/>
            <person name="Cooper J."/>
            <person name="Damon W."/>
            <person name="Desjardin D."/>
            <person name="Finy P."/>
            <person name="Geml J."/>
            <person name="Haridas S."/>
            <person name="Hughes K."/>
            <person name="Justo A."/>
            <person name="Karasinski D."/>
            <person name="Kautmanova I."/>
            <person name="Kiss B."/>
            <person name="Kocsube S."/>
            <person name="Kotiranta H."/>
            <person name="LaButti K.M."/>
            <person name="Lechner B.E."/>
            <person name="Liimatainen K."/>
            <person name="Lipzen A."/>
            <person name="Lukacs Z."/>
            <person name="Mihaltcheva S."/>
            <person name="Morgado L.N."/>
            <person name="Niskanen T."/>
            <person name="Noordeloos M.E."/>
            <person name="Ohm R.A."/>
            <person name="Ortiz-Santana B."/>
            <person name="Ovrebo C."/>
            <person name="Racz N."/>
            <person name="Riley R."/>
            <person name="Savchenko A."/>
            <person name="Shiryaev A."/>
            <person name="Soop K."/>
            <person name="Spirin V."/>
            <person name="Szebenyi C."/>
            <person name="Tomsovsky M."/>
            <person name="Tulloss R.E."/>
            <person name="Uehling J."/>
            <person name="Grigoriev I.V."/>
            <person name="Vagvolgyi C."/>
            <person name="Papp T."/>
            <person name="Martin F.M."/>
            <person name="Miettinen O."/>
            <person name="Hibbett D.S."/>
            <person name="Nagy L.G."/>
        </authorList>
    </citation>
    <scope>NUCLEOTIDE SEQUENCE [LARGE SCALE GENOMIC DNA]</scope>
    <source>
        <strain evidence="1 2">CBS 962.96</strain>
    </source>
</reference>
<sequence>MEAMMKDKEAGMIHDNTPSLGCACTGAQEKYKVHKKRERGTEENKRVSMIESKNQRVKNKQGIKGSSYLKVVLGYNCKQQIVKVWVFLLKGGTVGKDKGDSSKPPRDKVIKECTEDTSMVKRLVIEAGRQESVQERTKAWVTVVE</sequence>
<keyword evidence="2" id="KW-1185">Reference proteome</keyword>